<dbReference type="EMBL" id="CM026424">
    <property type="protein sequence ID" value="KAG0581117.1"/>
    <property type="molecule type" value="Genomic_DNA"/>
</dbReference>
<dbReference type="AlphaFoldDB" id="A0A8T0IDZ9"/>
<keyword evidence="2" id="KW-1185">Reference proteome</keyword>
<reference evidence="1" key="1">
    <citation type="submission" date="2020-06" db="EMBL/GenBank/DDBJ databases">
        <title>WGS assembly of Ceratodon purpureus strain R40.</title>
        <authorList>
            <person name="Carey S.B."/>
            <person name="Jenkins J."/>
            <person name="Shu S."/>
            <person name="Lovell J.T."/>
            <person name="Sreedasyam A."/>
            <person name="Maumus F."/>
            <person name="Tiley G.P."/>
            <person name="Fernandez-Pozo N."/>
            <person name="Barry K."/>
            <person name="Chen C."/>
            <person name="Wang M."/>
            <person name="Lipzen A."/>
            <person name="Daum C."/>
            <person name="Saski C.A."/>
            <person name="Payton A.C."/>
            <person name="Mcbreen J.C."/>
            <person name="Conrad R.E."/>
            <person name="Kollar L.M."/>
            <person name="Olsson S."/>
            <person name="Huttunen S."/>
            <person name="Landis J.B."/>
            <person name="Wickett N.J."/>
            <person name="Johnson M.G."/>
            <person name="Rensing S.A."/>
            <person name="Grimwood J."/>
            <person name="Schmutz J."/>
            <person name="Mcdaniel S.F."/>
        </authorList>
    </citation>
    <scope>NUCLEOTIDE SEQUENCE</scope>
    <source>
        <strain evidence="1">R40</strain>
    </source>
</reference>
<name>A0A8T0IDZ9_CERPU</name>
<dbReference type="Proteomes" id="UP000822688">
    <property type="component" value="Chromosome 4"/>
</dbReference>
<protein>
    <submittedName>
        <fullName evidence="1">Uncharacterized protein</fullName>
    </submittedName>
</protein>
<accession>A0A8T0IDZ9</accession>
<sequence length="73" mass="8594">MSVVLEYRDKKSFRDREVLKSVGYLRDAQGLLQQSFCRFEEPCRCNCNWRLQGLAERLMPDLQKSIGEARVLL</sequence>
<gene>
    <name evidence="1" type="ORF">KC19_4G225900</name>
</gene>
<evidence type="ECO:0000313" key="2">
    <source>
        <dbReference type="Proteomes" id="UP000822688"/>
    </source>
</evidence>
<organism evidence="1 2">
    <name type="scientific">Ceratodon purpureus</name>
    <name type="common">Fire moss</name>
    <name type="synonym">Dicranum purpureum</name>
    <dbReference type="NCBI Taxonomy" id="3225"/>
    <lineage>
        <taxon>Eukaryota</taxon>
        <taxon>Viridiplantae</taxon>
        <taxon>Streptophyta</taxon>
        <taxon>Embryophyta</taxon>
        <taxon>Bryophyta</taxon>
        <taxon>Bryophytina</taxon>
        <taxon>Bryopsida</taxon>
        <taxon>Dicranidae</taxon>
        <taxon>Pseudoditrichales</taxon>
        <taxon>Ditrichaceae</taxon>
        <taxon>Ceratodon</taxon>
    </lineage>
</organism>
<evidence type="ECO:0000313" key="1">
    <source>
        <dbReference type="EMBL" id="KAG0581117.1"/>
    </source>
</evidence>
<comment type="caution">
    <text evidence="1">The sequence shown here is derived from an EMBL/GenBank/DDBJ whole genome shotgun (WGS) entry which is preliminary data.</text>
</comment>
<proteinExistence type="predicted"/>